<reference evidence="3 4" key="1">
    <citation type="submission" date="2023-12" db="EMBL/GenBank/DDBJ databases">
        <title>Whole genome sequencing of Paenibacillus phoenicis isolated from the Phoenix Mars Lander spacecraft assembly facility.</title>
        <authorList>
            <person name="Garcia A."/>
            <person name="Venkateswaran K."/>
        </authorList>
    </citation>
    <scope>NUCLEOTIDE SEQUENCE [LARGE SCALE GENOMIC DNA]</scope>
    <source>
        <strain evidence="3 4">3PO2SA</strain>
    </source>
</reference>
<comment type="similarity">
    <text evidence="1">Belongs to the esterase D family.</text>
</comment>
<sequence>MTTITRIPYQPERCFEFLMSSKAGSEYRILIAAPADPPPEGGYGVVYTLDGDALFQTLAETVKLQTRKPKGYDPILVVGIAYPSKVPYDMHRRCRDFTLPVAPETLPVRPGGEAWPPYGEADAFLDFLEQDLMPWVGKEWPIDSTRQAVVGHSLGGLLTLYALAIRPRLYSHYVAISPSVWWGEYEVLRQLERLKEAWCGEHPIHLMLAIGAEELPDMVEGAKKAAQCMEELSKRKVYTVLNEFAGEEHLSVLPGALGRIPRFLWSNLR</sequence>
<evidence type="ECO:0000313" key="4">
    <source>
        <dbReference type="Proteomes" id="UP001292216"/>
    </source>
</evidence>
<gene>
    <name evidence="3" type="ORF">U9M73_17285</name>
</gene>
<dbReference type="InterPro" id="IPR000801">
    <property type="entry name" value="Esterase-like"/>
</dbReference>
<protein>
    <submittedName>
        <fullName evidence="3">Alpha/beta hydrolase-fold protein</fullName>
    </submittedName>
</protein>
<evidence type="ECO:0000256" key="2">
    <source>
        <dbReference type="ARBA" id="ARBA00022801"/>
    </source>
</evidence>
<evidence type="ECO:0000256" key="1">
    <source>
        <dbReference type="ARBA" id="ARBA00005622"/>
    </source>
</evidence>
<name>A0ABU5PP68_9BACL</name>
<proteinExistence type="inferred from homology"/>
<dbReference type="EMBL" id="JAYERP010000001">
    <property type="protein sequence ID" value="MEA3571703.1"/>
    <property type="molecule type" value="Genomic_DNA"/>
</dbReference>
<dbReference type="PANTHER" id="PTHR40841:SF2">
    <property type="entry name" value="SIDEROPHORE-DEGRADING ESTERASE (EUROFUNG)"/>
    <property type="match status" value="1"/>
</dbReference>
<organism evidence="3 4">
    <name type="scientific">Paenibacillus phoenicis</name>
    <dbReference type="NCBI Taxonomy" id="554117"/>
    <lineage>
        <taxon>Bacteria</taxon>
        <taxon>Bacillati</taxon>
        <taxon>Bacillota</taxon>
        <taxon>Bacilli</taxon>
        <taxon>Bacillales</taxon>
        <taxon>Paenibacillaceae</taxon>
        <taxon>Paenibacillus</taxon>
    </lineage>
</organism>
<dbReference type="Proteomes" id="UP001292216">
    <property type="component" value="Unassembled WGS sequence"/>
</dbReference>
<dbReference type="Pfam" id="PF00756">
    <property type="entry name" value="Esterase"/>
    <property type="match status" value="1"/>
</dbReference>
<evidence type="ECO:0000313" key="3">
    <source>
        <dbReference type="EMBL" id="MEA3571703.1"/>
    </source>
</evidence>
<dbReference type="PANTHER" id="PTHR40841">
    <property type="entry name" value="SIDEROPHORE TRIACETYLFUSARININE C ESTERASE"/>
    <property type="match status" value="1"/>
</dbReference>
<dbReference type="SUPFAM" id="SSF53474">
    <property type="entry name" value="alpha/beta-Hydrolases"/>
    <property type="match status" value="1"/>
</dbReference>
<dbReference type="InterPro" id="IPR029058">
    <property type="entry name" value="AB_hydrolase_fold"/>
</dbReference>
<dbReference type="GO" id="GO:0016787">
    <property type="term" value="F:hydrolase activity"/>
    <property type="evidence" value="ECO:0007669"/>
    <property type="project" value="UniProtKB-KW"/>
</dbReference>
<accession>A0ABU5PP68</accession>
<keyword evidence="2 3" id="KW-0378">Hydrolase</keyword>
<dbReference type="Gene3D" id="3.40.50.1820">
    <property type="entry name" value="alpha/beta hydrolase"/>
    <property type="match status" value="1"/>
</dbReference>
<dbReference type="RefSeq" id="WP_323078261.1">
    <property type="nucleotide sequence ID" value="NZ_CBCSKM010000009.1"/>
</dbReference>
<keyword evidence="4" id="KW-1185">Reference proteome</keyword>
<comment type="caution">
    <text evidence="3">The sequence shown here is derived from an EMBL/GenBank/DDBJ whole genome shotgun (WGS) entry which is preliminary data.</text>
</comment>
<dbReference type="InterPro" id="IPR052558">
    <property type="entry name" value="Siderophore_Hydrolase_D"/>
</dbReference>